<dbReference type="Proteomes" id="UP000185657">
    <property type="component" value="Unassembled WGS sequence"/>
</dbReference>
<evidence type="ECO:0000313" key="7">
    <source>
        <dbReference type="Proteomes" id="UP000185680"/>
    </source>
</evidence>
<dbReference type="EMBL" id="CP017476">
    <property type="protein sequence ID" value="AOW14871.1"/>
    <property type="molecule type" value="Genomic_DNA"/>
</dbReference>
<protein>
    <recommendedName>
        <fullName evidence="3">Response regulatory domain-containing protein</fullName>
    </recommendedName>
</protein>
<dbReference type="AlphaFoldDB" id="A0A167GNM2"/>
<accession>A0A167GNM2</accession>
<feature type="domain" description="Response regulatory" evidence="3">
    <location>
        <begin position="11"/>
        <end position="129"/>
    </location>
</feature>
<comment type="caution">
    <text evidence="1">Lacks conserved residue(s) required for the propagation of feature annotation.</text>
</comment>
<dbReference type="STRING" id="1763535.LPB072_20655"/>
<dbReference type="PROSITE" id="PS50110">
    <property type="entry name" value="RESPONSE_REGULATORY"/>
    <property type="match status" value="1"/>
</dbReference>
<evidence type="ECO:0000313" key="6">
    <source>
        <dbReference type="Proteomes" id="UP000185657"/>
    </source>
</evidence>
<evidence type="ECO:0000256" key="1">
    <source>
        <dbReference type="PROSITE-ProRule" id="PRU00169"/>
    </source>
</evidence>
<evidence type="ECO:0000313" key="4">
    <source>
        <dbReference type="EMBL" id="AOW14871.1"/>
    </source>
</evidence>
<proteinExistence type="predicted"/>
<feature type="region of interest" description="Disordered" evidence="2">
    <location>
        <begin position="132"/>
        <end position="201"/>
    </location>
</feature>
<reference evidence="4 7" key="2">
    <citation type="submission" date="2016-10" db="EMBL/GenBank/DDBJ databases">
        <title>Hydorgenophaga sp. LPB0072 isolated from gastropod.</title>
        <authorList>
            <person name="Kim E."/>
            <person name="Yi H."/>
        </authorList>
    </citation>
    <scope>NUCLEOTIDE SEQUENCE [LARGE SCALE GENOMIC DNA]</scope>
    <source>
        <strain evidence="4 7">LPB0072</strain>
    </source>
</reference>
<reference evidence="5 6" key="1">
    <citation type="submission" date="2016-02" db="EMBL/GenBank/DDBJ databases">
        <title>Draft genome sequence of Hydrogenophaga sp. LPB0072.</title>
        <authorList>
            <person name="Shin S.-K."/>
            <person name="Yi H."/>
        </authorList>
    </citation>
    <scope>NUCLEOTIDE SEQUENCE [LARGE SCALE GENOMIC DNA]</scope>
    <source>
        <strain evidence="5 6">LPB0072</strain>
    </source>
</reference>
<evidence type="ECO:0000313" key="5">
    <source>
        <dbReference type="EMBL" id="OAD39697.1"/>
    </source>
</evidence>
<name>A0A167GNM2_9BURK</name>
<dbReference type="Gene3D" id="3.40.50.2300">
    <property type="match status" value="1"/>
</dbReference>
<dbReference type="SUPFAM" id="SSF52172">
    <property type="entry name" value="CheY-like"/>
    <property type="match status" value="1"/>
</dbReference>
<dbReference type="InterPro" id="IPR011006">
    <property type="entry name" value="CheY-like_superfamily"/>
</dbReference>
<dbReference type="OrthoDB" id="8905968at2"/>
<dbReference type="EMBL" id="LVWD01000041">
    <property type="protein sequence ID" value="OAD39697.1"/>
    <property type="molecule type" value="Genomic_DNA"/>
</dbReference>
<dbReference type="Proteomes" id="UP000185680">
    <property type="component" value="Chromosome"/>
</dbReference>
<evidence type="ECO:0000256" key="2">
    <source>
        <dbReference type="SAM" id="MobiDB-lite"/>
    </source>
</evidence>
<gene>
    <name evidence="4" type="ORF">LPB072_20655</name>
    <name evidence="5" type="ORF">LPB72_20825</name>
</gene>
<keyword evidence="6" id="KW-1185">Reference proteome</keyword>
<dbReference type="RefSeq" id="WP_066095806.1">
    <property type="nucleotide sequence ID" value="NZ_CP017476.1"/>
</dbReference>
<organism evidence="4 7">
    <name type="scientific">Hydrogenophaga crassostreae</name>
    <dbReference type="NCBI Taxonomy" id="1763535"/>
    <lineage>
        <taxon>Bacteria</taxon>
        <taxon>Pseudomonadati</taxon>
        <taxon>Pseudomonadota</taxon>
        <taxon>Betaproteobacteria</taxon>
        <taxon>Burkholderiales</taxon>
        <taxon>Comamonadaceae</taxon>
        <taxon>Hydrogenophaga</taxon>
    </lineage>
</organism>
<feature type="compositionally biased region" description="Acidic residues" evidence="2">
    <location>
        <begin position="176"/>
        <end position="201"/>
    </location>
</feature>
<dbReference type="KEGG" id="hyl:LPB072_20655"/>
<sequence>MSIAAFAKAPKILLVDADNTVRGTVASVCRDLNVARVTQATSVSMAEQHLRTGRLSGLVLSMGEEVAALALLTRLRAGDFPCGPEVAVVVMAHECTADLARQLKALKVRRLLLQPFKLRDVIQTLEQLWEEGVGSSSGPGDSAVPEDSPEPVEPPEAAEPKAVAEDPGESGTAETIEQDSETPPDTSTEDAAEPTEADASA</sequence>
<dbReference type="GO" id="GO:0000160">
    <property type="term" value="P:phosphorelay signal transduction system"/>
    <property type="evidence" value="ECO:0007669"/>
    <property type="project" value="InterPro"/>
</dbReference>
<evidence type="ECO:0000259" key="3">
    <source>
        <dbReference type="PROSITE" id="PS50110"/>
    </source>
</evidence>
<dbReference type="InterPro" id="IPR001789">
    <property type="entry name" value="Sig_transdc_resp-reg_receiver"/>
</dbReference>